<keyword evidence="2" id="KW-0732">Signal</keyword>
<dbReference type="Proteomes" id="UP000006038">
    <property type="component" value="Chromosome 10"/>
</dbReference>
<accession>J3N292</accession>
<sequence>MTVVLSLLISNKTFVISQQSAQQSGASVEHTSGDNDMKGRPATSAQTASSSSREETQMAIGSAPRRSATTPRSSRSVLCNHTHGRMQMTSDPVHVAARCGAARLVSWSWAYHLELEAVDGEVEVAAGAGDEGGRLVLIRRTSRRDARVGDGGDSGSHLGWDGVAAGEVGDGIPSENSVAAEAAAGVIIQKKIFWKCRFYNQKEIRKPCTFSSIFTLLIDVSVFCCARNVACLILSGI</sequence>
<feature type="compositionally biased region" description="Low complexity" evidence="1">
    <location>
        <begin position="42"/>
        <end position="51"/>
    </location>
</feature>
<keyword evidence="4" id="KW-1185">Reference proteome</keyword>
<organism evidence="3">
    <name type="scientific">Oryza brachyantha</name>
    <name type="common">malo sina</name>
    <dbReference type="NCBI Taxonomy" id="4533"/>
    <lineage>
        <taxon>Eukaryota</taxon>
        <taxon>Viridiplantae</taxon>
        <taxon>Streptophyta</taxon>
        <taxon>Embryophyta</taxon>
        <taxon>Tracheophyta</taxon>
        <taxon>Spermatophyta</taxon>
        <taxon>Magnoliopsida</taxon>
        <taxon>Liliopsida</taxon>
        <taxon>Poales</taxon>
        <taxon>Poaceae</taxon>
        <taxon>BOP clade</taxon>
        <taxon>Oryzoideae</taxon>
        <taxon>Oryzeae</taxon>
        <taxon>Oryzinae</taxon>
        <taxon>Oryza</taxon>
    </lineage>
</organism>
<feature type="region of interest" description="Disordered" evidence="1">
    <location>
        <begin position="19"/>
        <end position="76"/>
    </location>
</feature>
<evidence type="ECO:0000313" key="3">
    <source>
        <dbReference type="EnsemblPlants" id="OB10G16400.1"/>
    </source>
</evidence>
<protein>
    <submittedName>
        <fullName evidence="3">Uncharacterized protein</fullName>
    </submittedName>
</protein>
<evidence type="ECO:0000313" key="4">
    <source>
        <dbReference type="Proteomes" id="UP000006038"/>
    </source>
</evidence>
<evidence type="ECO:0000256" key="1">
    <source>
        <dbReference type="SAM" id="MobiDB-lite"/>
    </source>
</evidence>
<feature type="compositionally biased region" description="Low complexity" evidence="1">
    <location>
        <begin position="62"/>
        <end position="76"/>
    </location>
</feature>
<evidence type="ECO:0000256" key="2">
    <source>
        <dbReference type="SAM" id="SignalP"/>
    </source>
</evidence>
<feature type="chain" id="PRO_5003774315" evidence="2">
    <location>
        <begin position="18"/>
        <end position="237"/>
    </location>
</feature>
<reference evidence="3" key="2">
    <citation type="submission" date="2013-04" db="UniProtKB">
        <authorList>
            <consortium name="EnsemblPlants"/>
        </authorList>
    </citation>
    <scope>IDENTIFICATION</scope>
</reference>
<dbReference type="Gramene" id="OB10G16400.1">
    <property type="protein sequence ID" value="OB10G16400.1"/>
    <property type="gene ID" value="OB10G16400"/>
</dbReference>
<dbReference type="HOGENOM" id="CLU_1172225_0_0_1"/>
<name>J3N292_ORYBR</name>
<dbReference type="EnsemblPlants" id="OB10G16400.1">
    <property type="protein sequence ID" value="OB10G16400.1"/>
    <property type="gene ID" value="OB10G16400"/>
</dbReference>
<feature type="signal peptide" evidence="2">
    <location>
        <begin position="1"/>
        <end position="17"/>
    </location>
</feature>
<dbReference type="AlphaFoldDB" id="J3N292"/>
<proteinExistence type="predicted"/>
<reference evidence="3" key="1">
    <citation type="journal article" date="2013" name="Nat. Commun.">
        <title>Whole-genome sequencing of Oryza brachyantha reveals mechanisms underlying Oryza genome evolution.</title>
        <authorList>
            <person name="Chen J."/>
            <person name="Huang Q."/>
            <person name="Gao D."/>
            <person name="Wang J."/>
            <person name="Lang Y."/>
            <person name="Liu T."/>
            <person name="Li B."/>
            <person name="Bai Z."/>
            <person name="Luis Goicoechea J."/>
            <person name="Liang C."/>
            <person name="Chen C."/>
            <person name="Zhang W."/>
            <person name="Sun S."/>
            <person name="Liao Y."/>
            <person name="Zhang X."/>
            <person name="Yang L."/>
            <person name="Song C."/>
            <person name="Wang M."/>
            <person name="Shi J."/>
            <person name="Liu G."/>
            <person name="Liu J."/>
            <person name="Zhou H."/>
            <person name="Zhou W."/>
            <person name="Yu Q."/>
            <person name="An N."/>
            <person name="Chen Y."/>
            <person name="Cai Q."/>
            <person name="Wang B."/>
            <person name="Liu B."/>
            <person name="Min J."/>
            <person name="Huang Y."/>
            <person name="Wu H."/>
            <person name="Li Z."/>
            <person name="Zhang Y."/>
            <person name="Yin Y."/>
            <person name="Song W."/>
            <person name="Jiang J."/>
            <person name="Jackson S.A."/>
            <person name="Wing R.A."/>
            <person name="Wang J."/>
            <person name="Chen M."/>
        </authorList>
    </citation>
    <scope>NUCLEOTIDE SEQUENCE [LARGE SCALE GENOMIC DNA]</scope>
    <source>
        <strain evidence="3">cv. IRGC 101232</strain>
    </source>
</reference>